<feature type="transmembrane region" description="Helical" evidence="7">
    <location>
        <begin position="12"/>
        <end position="31"/>
    </location>
</feature>
<organism evidence="8 9">
    <name type="scientific">Tremella mesenterica</name>
    <name type="common">Jelly fungus</name>
    <dbReference type="NCBI Taxonomy" id="5217"/>
    <lineage>
        <taxon>Eukaryota</taxon>
        <taxon>Fungi</taxon>
        <taxon>Dikarya</taxon>
        <taxon>Basidiomycota</taxon>
        <taxon>Agaricomycotina</taxon>
        <taxon>Tremellomycetes</taxon>
        <taxon>Tremellales</taxon>
        <taxon>Tremellaceae</taxon>
        <taxon>Tremella</taxon>
    </lineage>
</organism>
<evidence type="ECO:0000313" key="9">
    <source>
        <dbReference type="Proteomes" id="UP000289152"/>
    </source>
</evidence>
<feature type="transmembrane region" description="Helical" evidence="7">
    <location>
        <begin position="273"/>
        <end position="296"/>
    </location>
</feature>
<comment type="subcellular location">
    <subcellularLocation>
        <location evidence="1">Membrane</location>
        <topology evidence="1">Multi-pass membrane protein</topology>
    </subcellularLocation>
</comment>
<feature type="transmembrane region" description="Helical" evidence="7">
    <location>
        <begin position="423"/>
        <end position="444"/>
    </location>
</feature>
<dbReference type="InterPro" id="IPR004776">
    <property type="entry name" value="Mem_transp_PIN-like"/>
</dbReference>
<evidence type="ECO:0008006" key="10">
    <source>
        <dbReference type="Google" id="ProtNLM"/>
    </source>
</evidence>
<evidence type="ECO:0000256" key="2">
    <source>
        <dbReference type="ARBA" id="ARBA00022692"/>
    </source>
</evidence>
<dbReference type="AlphaFoldDB" id="A0A4V1M3N6"/>
<feature type="region of interest" description="Disordered" evidence="6">
    <location>
        <begin position="191"/>
        <end position="224"/>
    </location>
</feature>
<dbReference type="PANTHER" id="PTHR47567">
    <property type="entry name" value="MITOCHONDRIAL SUBSTRATE/SOLUTE CARRIER"/>
    <property type="match status" value="1"/>
</dbReference>
<comment type="caution">
    <text evidence="8">The sequence shown here is derived from an EMBL/GenBank/DDBJ whole genome shotgun (WGS) entry which is preliminary data.</text>
</comment>
<dbReference type="PANTHER" id="PTHR47567:SF1">
    <property type="entry name" value="NAD-DEPENDENT EPIMERASE_DEHYDRATASE DOMAIN-CONTAINING PROTEIN"/>
    <property type="match status" value="1"/>
</dbReference>
<dbReference type="OrthoDB" id="409948at2759"/>
<dbReference type="InterPro" id="IPR023395">
    <property type="entry name" value="MCP_dom_sf"/>
</dbReference>
<proteinExistence type="predicted"/>
<feature type="transmembrane region" description="Helical" evidence="7">
    <location>
        <begin position="561"/>
        <end position="581"/>
    </location>
</feature>
<dbReference type="VEuPathDB" id="FungiDB:TREMEDRAFT_60254"/>
<dbReference type="PROSITE" id="PS50920">
    <property type="entry name" value="SOLCAR"/>
    <property type="match status" value="1"/>
</dbReference>
<dbReference type="GO" id="GO:0016020">
    <property type="term" value="C:membrane"/>
    <property type="evidence" value="ECO:0007669"/>
    <property type="project" value="UniProtKB-SubCell"/>
</dbReference>
<gene>
    <name evidence="8" type="ORF">M231_05218</name>
</gene>
<name>A0A4V1M3N6_TREME</name>
<evidence type="ECO:0000256" key="3">
    <source>
        <dbReference type="ARBA" id="ARBA00022989"/>
    </source>
</evidence>
<keyword evidence="3 7" id="KW-1133">Transmembrane helix</keyword>
<dbReference type="GO" id="GO:0055085">
    <property type="term" value="P:transmembrane transport"/>
    <property type="evidence" value="ECO:0007669"/>
    <property type="project" value="InterPro"/>
</dbReference>
<dbReference type="InterPro" id="IPR018108">
    <property type="entry name" value="MCP_transmembrane"/>
</dbReference>
<feature type="repeat" description="Solcar" evidence="5">
    <location>
        <begin position="508"/>
        <end position="590"/>
    </location>
</feature>
<evidence type="ECO:0000256" key="1">
    <source>
        <dbReference type="ARBA" id="ARBA00004141"/>
    </source>
</evidence>
<accession>A0A4V1M3N6</accession>
<feature type="transmembrane region" description="Helical" evidence="7">
    <location>
        <begin position="233"/>
        <end position="253"/>
    </location>
</feature>
<dbReference type="Pfam" id="PF00153">
    <property type="entry name" value="Mito_carr"/>
    <property type="match status" value="2"/>
</dbReference>
<dbReference type="Gene3D" id="1.50.40.10">
    <property type="entry name" value="Mitochondrial carrier domain"/>
    <property type="match status" value="1"/>
</dbReference>
<evidence type="ECO:0000256" key="4">
    <source>
        <dbReference type="ARBA" id="ARBA00023136"/>
    </source>
</evidence>
<dbReference type="EMBL" id="SDIL01000067">
    <property type="protein sequence ID" value="RXK37497.1"/>
    <property type="molecule type" value="Genomic_DNA"/>
</dbReference>
<feature type="transmembrane region" description="Helical" evidence="7">
    <location>
        <begin position="153"/>
        <end position="176"/>
    </location>
</feature>
<dbReference type="Proteomes" id="UP000289152">
    <property type="component" value="Unassembled WGS sequence"/>
</dbReference>
<keyword evidence="2 5" id="KW-0812">Transmembrane</keyword>
<sequence length="703" mass="76174">MESLVDVITTSFQAVVAVCVVFTAGYSYAGSKAPEIGQILRTVTGRVLLPCQILVVLASSPSLTWRSLLLAAWPILVLSLTVHAASVVYGLVLWRYAGSPHWIIGSSTYSNISSYPLLLVQMMYMISRVSSLQGLWHLKWRSMEDLDQVYERVVLYIILNLLFTAVIRCSSIRVGLLHVIPKRKESINVEEETSNGADVTAEPESMEDVTENTPLIASSDPKPRSEVKLSSRLGKIVTPASIAALLGLLIGLIKPVQRALVGTVAGDKQLTGVWESVGFGLAGLGGTYAVLEMLAIGSSIRAAEAKPSSEERIPPSLGTVLLLTFWRYILVPIISLSIIHGFRKIPSTHAFLQDPAFSFVLGLSTITPPSFALPMTPFRSAVHYNLTYVALITPVPLAVLFAISGRGVSYAVDFDLLRALKSAAGGGLAGAAAMVLQVLLLMPLRTQMNYQYRHGGKLKDVIKTLWSEGGIRRFYAGMGAALFQAPLSRFGDTAANAGILALLNSFQWPVLIKTVAASLASACFRMTLTPIDTLKTTQQTQGGKEGLRLLRQRIKENGVGCLWWGALATAAATFVGHYPWFGTYNYLSDVLPQPHNIMQKLARQAFIGFSASVVSDTVSNSLRVVKTYRQVHEKDVGYWTAAKDIVASDGLLALFGRGLPVRLATNGLQGLIFSILWKLFTDMWVSLPLSTSEADDSILGGSK</sequence>
<dbReference type="SUPFAM" id="SSF103506">
    <property type="entry name" value="Mitochondrial carrier"/>
    <property type="match status" value="1"/>
</dbReference>
<evidence type="ECO:0000256" key="7">
    <source>
        <dbReference type="SAM" id="Phobius"/>
    </source>
</evidence>
<dbReference type="InParanoid" id="A0A4V1M3N6"/>
<evidence type="ECO:0000256" key="5">
    <source>
        <dbReference type="PROSITE-ProRule" id="PRU00282"/>
    </source>
</evidence>
<protein>
    <recommendedName>
        <fullName evidence="10">Mitochondrial carrier protein</fullName>
    </recommendedName>
</protein>
<feature type="transmembrane region" description="Helical" evidence="7">
    <location>
        <begin position="385"/>
        <end position="403"/>
    </location>
</feature>
<feature type="transmembrane region" description="Helical" evidence="7">
    <location>
        <begin position="355"/>
        <end position="373"/>
    </location>
</feature>
<dbReference type="Pfam" id="PF03547">
    <property type="entry name" value="Mem_trans"/>
    <property type="match status" value="1"/>
</dbReference>
<reference evidence="8 9" key="1">
    <citation type="submission" date="2016-06" db="EMBL/GenBank/DDBJ databases">
        <title>Evolution of pathogenesis and genome organization in the Tremellales.</title>
        <authorList>
            <person name="Cuomo C."/>
            <person name="Litvintseva A."/>
            <person name="Heitman J."/>
            <person name="Chen Y."/>
            <person name="Sun S."/>
            <person name="Springer D."/>
            <person name="Dromer F."/>
            <person name="Young S."/>
            <person name="Zeng Q."/>
            <person name="Chapman S."/>
            <person name="Gujja S."/>
            <person name="Saif S."/>
            <person name="Birren B."/>
        </authorList>
    </citation>
    <scope>NUCLEOTIDE SEQUENCE [LARGE SCALE GENOMIC DNA]</scope>
    <source>
        <strain evidence="8 9">ATCC 28783</strain>
    </source>
</reference>
<evidence type="ECO:0000256" key="6">
    <source>
        <dbReference type="SAM" id="MobiDB-lite"/>
    </source>
</evidence>
<keyword evidence="4 5" id="KW-0472">Membrane</keyword>
<feature type="transmembrane region" description="Helical" evidence="7">
    <location>
        <begin position="317"/>
        <end position="343"/>
    </location>
</feature>
<keyword evidence="9" id="KW-1185">Reference proteome</keyword>
<feature type="transmembrane region" description="Helical" evidence="7">
    <location>
        <begin position="71"/>
        <end position="94"/>
    </location>
</feature>
<evidence type="ECO:0000313" key="8">
    <source>
        <dbReference type="EMBL" id="RXK37497.1"/>
    </source>
</evidence>